<keyword evidence="2" id="KW-1185">Reference proteome</keyword>
<dbReference type="AlphaFoldDB" id="A0A2K9N9H5"/>
<dbReference type="InterPro" id="IPR025698">
    <property type="entry name" value="2TM_dom"/>
</dbReference>
<evidence type="ECO:0000313" key="1">
    <source>
        <dbReference type="EMBL" id="AUN29793.1"/>
    </source>
</evidence>
<dbReference type="RefSeq" id="WP_102111513.1">
    <property type="nucleotide sequence ID" value="NZ_BMGN01000003.1"/>
</dbReference>
<evidence type="ECO:0000313" key="2">
    <source>
        <dbReference type="Proteomes" id="UP000234752"/>
    </source>
</evidence>
<dbReference type="Pfam" id="PF13239">
    <property type="entry name" value="2TM"/>
    <property type="match status" value="1"/>
</dbReference>
<dbReference type="KEGG" id="ncb:C0V82_05800"/>
<dbReference type="Proteomes" id="UP000234752">
    <property type="component" value="Chromosome eg_1"/>
</dbReference>
<proteinExistence type="predicted"/>
<gene>
    <name evidence="1" type="ORF">C0V82_05800</name>
</gene>
<accession>A0A2K9N9H5</accession>
<name>A0A2K9N9H5_9PROT</name>
<protein>
    <submittedName>
        <fullName evidence="1">Uncharacterized protein</fullName>
    </submittedName>
</protein>
<organism evidence="1 2">
    <name type="scientific">Niveispirillum cyanobacteriorum</name>
    <dbReference type="NCBI Taxonomy" id="1612173"/>
    <lineage>
        <taxon>Bacteria</taxon>
        <taxon>Pseudomonadati</taxon>
        <taxon>Pseudomonadota</taxon>
        <taxon>Alphaproteobacteria</taxon>
        <taxon>Rhodospirillales</taxon>
        <taxon>Azospirillaceae</taxon>
        <taxon>Niveispirillum</taxon>
    </lineage>
</organism>
<sequence length="71" mass="8294">MPLPDAHPTVKKRRSQLLNHLLAYFFFAVIIVPVNFFITPDKVWFFWPLVGWMGPLALHTAYAMGMFDKKD</sequence>
<reference evidence="1 2" key="1">
    <citation type="submission" date="2017-12" db="EMBL/GenBank/DDBJ databases">
        <title>Genomes of bacteria within cyanobacterial aggregates.</title>
        <authorList>
            <person name="Cai H."/>
        </authorList>
    </citation>
    <scope>NUCLEOTIDE SEQUENCE [LARGE SCALE GENOMIC DNA]</scope>
    <source>
        <strain evidence="1 2">TH16</strain>
    </source>
</reference>
<dbReference type="OrthoDB" id="3782725at2"/>
<dbReference type="EMBL" id="CP025611">
    <property type="protein sequence ID" value="AUN29793.1"/>
    <property type="molecule type" value="Genomic_DNA"/>
</dbReference>